<organism evidence="1 2">
    <name type="scientific">Paenibacillus lemnae</name>
    <dbReference type="NCBI Taxonomy" id="1330551"/>
    <lineage>
        <taxon>Bacteria</taxon>
        <taxon>Bacillati</taxon>
        <taxon>Bacillota</taxon>
        <taxon>Bacilli</taxon>
        <taxon>Bacillales</taxon>
        <taxon>Paenibacillaceae</taxon>
        <taxon>Paenibacillus</taxon>
    </lineage>
</organism>
<dbReference type="Proteomes" id="UP000565468">
    <property type="component" value="Unassembled WGS sequence"/>
</dbReference>
<gene>
    <name evidence="1" type="ORF">HII30_02100</name>
</gene>
<evidence type="ECO:0008006" key="3">
    <source>
        <dbReference type="Google" id="ProtNLM"/>
    </source>
</evidence>
<evidence type="ECO:0000313" key="1">
    <source>
        <dbReference type="EMBL" id="NMO94579.1"/>
    </source>
</evidence>
<reference evidence="1 2" key="1">
    <citation type="submission" date="2020-04" db="EMBL/GenBank/DDBJ databases">
        <title>Paenibacillus algicola sp. nov., a novel marine bacterium producing alginate lyase.</title>
        <authorList>
            <person name="Huang H."/>
        </authorList>
    </citation>
    <scope>NUCLEOTIDE SEQUENCE [LARGE SCALE GENOMIC DNA]</scope>
    <source>
        <strain evidence="1 2">L7-75</strain>
    </source>
</reference>
<protein>
    <recommendedName>
        <fullName evidence="3">Amidase</fullName>
    </recommendedName>
</protein>
<dbReference type="EMBL" id="JABBPN010000002">
    <property type="protein sequence ID" value="NMO94579.1"/>
    <property type="molecule type" value="Genomic_DNA"/>
</dbReference>
<dbReference type="AlphaFoldDB" id="A0A848M2T4"/>
<sequence length="301" mass="34400">MIGAVVILAILGLVWSLSPKSVKQDKATWLWDAGIIKNDPEDIVAFSRKEGVTTIFLQIQSEVREEDYRRFNALAHQAGIQVHALDGQPEWAYIEHQDKGVRILSWVEQYNAAAAPDEQFQGLQLDVEPYVLKRWEREEQQVVTEWSENMEIWSQEADRQELHFSAAVPFWLDNVPSPDGSRNFGYWIQERTDSVAVMSYRDDGEQMYELARQELEQADELGTSVWIGMELADTEEGEHLTFYGKSQSQVNEEALRAASLGTGHSSFAGLAVHHYEAWHHKMNVLDDKQGQSNDKPVKEHS</sequence>
<proteinExistence type="predicted"/>
<name>A0A848M2T4_PAELE</name>
<accession>A0A848M2T4</accession>
<comment type="caution">
    <text evidence="1">The sequence shown here is derived from an EMBL/GenBank/DDBJ whole genome shotgun (WGS) entry which is preliminary data.</text>
</comment>
<evidence type="ECO:0000313" key="2">
    <source>
        <dbReference type="Proteomes" id="UP000565468"/>
    </source>
</evidence>
<keyword evidence="2" id="KW-1185">Reference proteome</keyword>